<dbReference type="PANTHER" id="PTHR21749:SF6">
    <property type="entry name" value="ACTIVIN_RECP DOMAIN-CONTAINING PROTEIN"/>
    <property type="match status" value="1"/>
</dbReference>
<dbReference type="AlphaFoldDB" id="A0AAV5WVC2"/>
<organism evidence="2 3">
    <name type="scientific">Pristionchus fissidentatus</name>
    <dbReference type="NCBI Taxonomy" id="1538716"/>
    <lineage>
        <taxon>Eukaryota</taxon>
        <taxon>Metazoa</taxon>
        <taxon>Ecdysozoa</taxon>
        <taxon>Nematoda</taxon>
        <taxon>Chromadorea</taxon>
        <taxon>Rhabditida</taxon>
        <taxon>Rhabditina</taxon>
        <taxon>Diplogasteromorpha</taxon>
        <taxon>Diplogasteroidea</taxon>
        <taxon>Neodiplogasteridae</taxon>
        <taxon>Pristionchus</taxon>
    </lineage>
</organism>
<proteinExistence type="predicted"/>
<evidence type="ECO:0000256" key="1">
    <source>
        <dbReference type="SAM" id="Phobius"/>
    </source>
</evidence>
<evidence type="ECO:0000313" key="2">
    <source>
        <dbReference type="EMBL" id="GMT35027.1"/>
    </source>
</evidence>
<keyword evidence="1" id="KW-1133">Transmembrane helix</keyword>
<accession>A0AAV5WVC2</accession>
<keyword evidence="3" id="KW-1185">Reference proteome</keyword>
<keyword evidence="1" id="KW-0812">Transmembrane</keyword>
<gene>
    <name evidence="2" type="ORF">PFISCL1PPCAC_26324</name>
</gene>
<sequence length="125" mass="13850">DSVEMARIHLILLLISFPIFVSSLKCHKGMKYLGVQSLNEVEECDAGKSCIFHTAKVNAVIKLQYGGCSKWRCKGVGKNTCGTLMGFPTCCCDNEDFCTTIQKNDSFAEKAKSAFKEFFGQFGKK</sequence>
<protein>
    <submittedName>
        <fullName evidence="2">Uncharacterized protein</fullName>
    </submittedName>
</protein>
<evidence type="ECO:0000313" key="3">
    <source>
        <dbReference type="Proteomes" id="UP001432322"/>
    </source>
</evidence>
<feature type="non-terminal residue" evidence="2">
    <location>
        <position position="1"/>
    </location>
</feature>
<comment type="caution">
    <text evidence="2">The sequence shown here is derived from an EMBL/GenBank/DDBJ whole genome shotgun (WGS) entry which is preliminary data.</text>
</comment>
<dbReference type="EMBL" id="BTSY01000007">
    <property type="protein sequence ID" value="GMT35027.1"/>
    <property type="molecule type" value="Genomic_DNA"/>
</dbReference>
<reference evidence="2" key="1">
    <citation type="submission" date="2023-10" db="EMBL/GenBank/DDBJ databases">
        <title>Genome assembly of Pristionchus species.</title>
        <authorList>
            <person name="Yoshida K."/>
            <person name="Sommer R.J."/>
        </authorList>
    </citation>
    <scope>NUCLEOTIDE SEQUENCE</scope>
    <source>
        <strain evidence="2">RS5133</strain>
    </source>
</reference>
<dbReference type="PANTHER" id="PTHR21749">
    <property type="entry name" value="PRION-LIKE- Q/N-RICH -DOMAIN-BEARING PROTEIN PROTEIN 24"/>
    <property type="match status" value="1"/>
</dbReference>
<name>A0AAV5WVC2_9BILA</name>
<feature type="transmembrane region" description="Helical" evidence="1">
    <location>
        <begin position="6"/>
        <end position="24"/>
    </location>
</feature>
<keyword evidence="1" id="KW-0472">Membrane</keyword>
<dbReference type="Proteomes" id="UP001432322">
    <property type="component" value="Unassembled WGS sequence"/>
</dbReference>